<evidence type="ECO:0000256" key="2">
    <source>
        <dbReference type="ARBA" id="ARBA00022801"/>
    </source>
</evidence>
<comment type="similarity">
    <text evidence="1">Belongs to the histone deacetylase family.</text>
</comment>
<dbReference type="InterPro" id="IPR044150">
    <property type="entry name" value="HDAC_classIV"/>
</dbReference>
<sequence>MIPVSYHASYSTLALPPHHRFPIGKYQALFHWLQQSDICHHFQIMSPSAIAPVQLCLVHDPEYIQQFINGTLPKEKMRRIGFPWSEALVRRTLHSLGGTLLATQQALEQRIAMQISGGYHHAYRDFGSGYCIFNDLVFAAASVISQGTVDRALIIDCDVHQGDGTANMTVGRDDIISCSIHCTKNFPARKQQSHYDLELPPDSNGSEYFELLQQSIPWILHRHQPQIIFYDAGVDVHRDDELGLLNLTTQDIYLRDKWILGLAAAKEIPIVCVSGGGYCHDTLQLISRHSQLYLAAAECFAN</sequence>
<dbReference type="EMBL" id="CP073587">
    <property type="protein sequence ID" value="QUN04682.1"/>
    <property type="molecule type" value="Genomic_DNA"/>
</dbReference>
<dbReference type="Pfam" id="PF00850">
    <property type="entry name" value="Hist_deacetyl"/>
    <property type="match status" value="1"/>
</dbReference>
<feature type="domain" description="Histone deacetylase" evidence="3">
    <location>
        <begin position="19"/>
        <end position="288"/>
    </location>
</feature>
<evidence type="ECO:0000313" key="4">
    <source>
        <dbReference type="EMBL" id="QUN04682.1"/>
    </source>
</evidence>
<gene>
    <name evidence="4" type="ORF">KDN34_10475</name>
</gene>
<dbReference type="SUPFAM" id="SSF52768">
    <property type="entry name" value="Arginase/deacetylase"/>
    <property type="match status" value="1"/>
</dbReference>
<dbReference type="InterPro" id="IPR023696">
    <property type="entry name" value="Ureohydrolase_dom_sf"/>
</dbReference>
<evidence type="ECO:0000256" key="1">
    <source>
        <dbReference type="ARBA" id="ARBA00005947"/>
    </source>
</evidence>
<dbReference type="PRINTS" id="PR01270">
    <property type="entry name" value="HDASUPER"/>
</dbReference>
<keyword evidence="5" id="KW-1185">Reference proteome</keyword>
<accession>A0ABX7YPP8</accession>
<dbReference type="CDD" id="cd09993">
    <property type="entry name" value="HDAC_classIV"/>
    <property type="match status" value="1"/>
</dbReference>
<keyword evidence="2" id="KW-0378">Hydrolase</keyword>
<evidence type="ECO:0000259" key="3">
    <source>
        <dbReference type="Pfam" id="PF00850"/>
    </source>
</evidence>
<evidence type="ECO:0000313" key="5">
    <source>
        <dbReference type="Proteomes" id="UP000679575"/>
    </source>
</evidence>
<dbReference type="InterPro" id="IPR000286">
    <property type="entry name" value="HDACs"/>
</dbReference>
<organism evidence="4 5">
    <name type="scientific">Shewanella yunxiaonensis</name>
    <dbReference type="NCBI Taxonomy" id="2829809"/>
    <lineage>
        <taxon>Bacteria</taxon>
        <taxon>Pseudomonadati</taxon>
        <taxon>Pseudomonadota</taxon>
        <taxon>Gammaproteobacteria</taxon>
        <taxon>Alteromonadales</taxon>
        <taxon>Shewanellaceae</taxon>
        <taxon>Shewanella</taxon>
    </lineage>
</organism>
<dbReference type="PANTHER" id="PTHR10625">
    <property type="entry name" value="HISTONE DEACETYLASE HDAC1-RELATED"/>
    <property type="match status" value="1"/>
</dbReference>
<dbReference type="Proteomes" id="UP000679575">
    <property type="component" value="Chromosome"/>
</dbReference>
<dbReference type="Gene3D" id="3.40.800.20">
    <property type="entry name" value="Histone deacetylase domain"/>
    <property type="match status" value="1"/>
</dbReference>
<dbReference type="RefSeq" id="WP_212593736.1">
    <property type="nucleotide sequence ID" value="NZ_CP073587.1"/>
</dbReference>
<reference evidence="4 5" key="1">
    <citation type="submission" date="2021-04" db="EMBL/GenBank/DDBJ databases">
        <title>Novel species identification of genus Shewanella.</title>
        <authorList>
            <person name="Liu G."/>
        </authorList>
    </citation>
    <scope>NUCLEOTIDE SEQUENCE [LARGE SCALE GENOMIC DNA]</scope>
    <source>
        <strain evidence="4 5">FJAT-54481</strain>
    </source>
</reference>
<dbReference type="InterPro" id="IPR037138">
    <property type="entry name" value="His_deacetylse_dom_sf"/>
</dbReference>
<name>A0ABX7YPP8_9GAMM</name>
<proteinExistence type="inferred from homology"/>
<dbReference type="InterPro" id="IPR023801">
    <property type="entry name" value="His_deacetylse_dom"/>
</dbReference>
<dbReference type="PANTHER" id="PTHR10625:SF19">
    <property type="entry name" value="HISTONE DEACETYLASE 12"/>
    <property type="match status" value="1"/>
</dbReference>
<protein>
    <submittedName>
        <fullName evidence="4">Histone deacetylase</fullName>
    </submittedName>
</protein>